<dbReference type="PROSITE" id="PS50885">
    <property type="entry name" value="HAMP"/>
    <property type="match status" value="1"/>
</dbReference>
<dbReference type="PRINTS" id="PR00344">
    <property type="entry name" value="BCTRLSENSOR"/>
</dbReference>
<feature type="transmembrane region" description="Helical" evidence="11">
    <location>
        <begin position="160"/>
        <end position="182"/>
    </location>
</feature>
<feature type="transmembrane region" description="Helical" evidence="11">
    <location>
        <begin position="15"/>
        <end position="38"/>
    </location>
</feature>
<keyword evidence="10 11" id="KW-0472">Membrane</keyword>
<gene>
    <name evidence="14" type="ORF">J2X04_003175</name>
</gene>
<dbReference type="InterPro" id="IPR003660">
    <property type="entry name" value="HAMP_dom"/>
</dbReference>
<comment type="subcellular location">
    <subcellularLocation>
        <location evidence="2">Membrane</location>
    </subcellularLocation>
</comment>
<evidence type="ECO:0000256" key="4">
    <source>
        <dbReference type="ARBA" id="ARBA00022553"/>
    </source>
</evidence>
<dbReference type="Gene3D" id="6.10.340.10">
    <property type="match status" value="1"/>
</dbReference>
<dbReference type="RefSeq" id="WP_310056007.1">
    <property type="nucleotide sequence ID" value="NZ_JAVDVW010000002.1"/>
</dbReference>
<evidence type="ECO:0000256" key="3">
    <source>
        <dbReference type="ARBA" id="ARBA00012438"/>
    </source>
</evidence>
<dbReference type="Pfam" id="PF00672">
    <property type="entry name" value="HAMP"/>
    <property type="match status" value="1"/>
</dbReference>
<reference evidence="14 15" key="1">
    <citation type="submission" date="2023-07" db="EMBL/GenBank/DDBJ databases">
        <title>Sorghum-associated microbial communities from plants grown in Nebraska, USA.</title>
        <authorList>
            <person name="Schachtman D."/>
        </authorList>
    </citation>
    <scope>NUCLEOTIDE SEQUENCE [LARGE SCALE GENOMIC DNA]</scope>
    <source>
        <strain evidence="14 15">BE187</strain>
    </source>
</reference>
<evidence type="ECO:0000256" key="9">
    <source>
        <dbReference type="ARBA" id="ARBA00023012"/>
    </source>
</evidence>
<evidence type="ECO:0000259" key="12">
    <source>
        <dbReference type="PROSITE" id="PS50109"/>
    </source>
</evidence>
<dbReference type="SUPFAM" id="SSF158472">
    <property type="entry name" value="HAMP domain-like"/>
    <property type="match status" value="1"/>
</dbReference>
<keyword evidence="9" id="KW-0902">Two-component regulatory system</keyword>
<dbReference type="EC" id="2.7.13.3" evidence="3"/>
<evidence type="ECO:0000256" key="1">
    <source>
        <dbReference type="ARBA" id="ARBA00000085"/>
    </source>
</evidence>
<dbReference type="InterPro" id="IPR003661">
    <property type="entry name" value="HisK_dim/P_dom"/>
</dbReference>
<dbReference type="Pfam" id="PF00512">
    <property type="entry name" value="HisKA"/>
    <property type="match status" value="1"/>
</dbReference>
<dbReference type="GO" id="GO:0016301">
    <property type="term" value="F:kinase activity"/>
    <property type="evidence" value="ECO:0007669"/>
    <property type="project" value="UniProtKB-KW"/>
</dbReference>
<dbReference type="InterPro" id="IPR036890">
    <property type="entry name" value="HATPase_C_sf"/>
</dbReference>
<dbReference type="Proteomes" id="UP001267878">
    <property type="component" value="Unassembled WGS sequence"/>
</dbReference>
<dbReference type="CDD" id="cd00075">
    <property type="entry name" value="HATPase"/>
    <property type="match status" value="1"/>
</dbReference>
<dbReference type="SMART" id="SM00387">
    <property type="entry name" value="HATPase_c"/>
    <property type="match status" value="1"/>
</dbReference>
<comment type="catalytic activity">
    <reaction evidence="1">
        <text>ATP + protein L-histidine = ADP + protein N-phospho-L-histidine.</text>
        <dbReference type="EC" id="2.7.13.3"/>
    </reaction>
</comment>
<proteinExistence type="predicted"/>
<dbReference type="SMART" id="SM00304">
    <property type="entry name" value="HAMP"/>
    <property type="match status" value="1"/>
</dbReference>
<evidence type="ECO:0000256" key="5">
    <source>
        <dbReference type="ARBA" id="ARBA00022679"/>
    </source>
</evidence>
<dbReference type="CDD" id="cd06225">
    <property type="entry name" value="HAMP"/>
    <property type="match status" value="1"/>
</dbReference>
<evidence type="ECO:0000256" key="7">
    <source>
        <dbReference type="ARBA" id="ARBA00022777"/>
    </source>
</evidence>
<evidence type="ECO:0000256" key="11">
    <source>
        <dbReference type="SAM" id="Phobius"/>
    </source>
</evidence>
<dbReference type="PANTHER" id="PTHR45436:SF8">
    <property type="entry name" value="HISTIDINE KINASE"/>
    <property type="match status" value="1"/>
</dbReference>
<dbReference type="Gene3D" id="3.30.565.10">
    <property type="entry name" value="Histidine kinase-like ATPase, C-terminal domain"/>
    <property type="match status" value="1"/>
</dbReference>
<dbReference type="PANTHER" id="PTHR45436">
    <property type="entry name" value="SENSOR HISTIDINE KINASE YKOH"/>
    <property type="match status" value="1"/>
</dbReference>
<dbReference type="EMBL" id="JAVDVW010000002">
    <property type="protein sequence ID" value="MDR7100794.1"/>
    <property type="molecule type" value="Genomic_DNA"/>
</dbReference>
<feature type="domain" description="HAMP" evidence="13">
    <location>
        <begin position="185"/>
        <end position="238"/>
    </location>
</feature>
<dbReference type="PROSITE" id="PS50109">
    <property type="entry name" value="HIS_KIN"/>
    <property type="match status" value="1"/>
</dbReference>
<keyword evidence="5" id="KW-0808">Transferase</keyword>
<dbReference type="InterPro" id="IPR005467">
    <property type="entry name" value="His_kinase_dom"/>
</dbReference>
<protein>
    <recommendedName>
        <fullName evidence="3">histidine kinase</fullName>
        <ecNumber evidence="3">2.7.13.3</ecNumber>
    </recommendedName>
</protein>
<dbReference type="Pfam" id="PF02518">
    <property type="entry name" value="HATPase_c"/>
    <property type="match status" value="1"/>
</dbReference>
<evidence type="ECO:0000256" key="6">
    <source>
        <dbReference type="ARBA" id="ARBA00022692"/>
    </source>
</evidence>
<dbReference type="SMART" id="SM00388">
    <property type="entry name" value="HisKA"/>
    <property type="match status" value="1"/>
</dbReference>
<dbReference type="Gene3D" id="1.10.287.130">
    <property type="match status" value="1"/>
</dbReference>
<keyword evidence="6 11" id="KW-0812">Transmembrane</keyword>
<accession>A0ABU1VTJ9</accession>
<dbReference type="InterPro" id="IPR003594">
    <property type="entry name" value="HATPase_dom"/>
</dbReference>
<dbReference type="InterPro" id="IPR050428">
    <property type="entry name" value="TCS_sensor_his_kinase"/>
</dbReference>
<keyword evidence="8 11" id="KW-1133">Transmembrane helix</keyword>
<sequence>MIPANNHALSTSTRLALVVMAAFLLAFVLLGAGVYYAVSTLLLQDARELVRNDATGLLDVYREDGRKTLLDELQRRLAEPEDPDAVYALVSPRGELLMGSFTTLPHYRRGARWIEFDERLLSQDGDDAPLHVVAYLQPLAGGDMLLAGLRLRSQDRFLSLMQHTALVALVFAATLGALIGWLTSRWVSRRLRSLDATAERVGGGELALRVPLDHSGDAFDRLARRFNGMLDRIEELLGGVRHATDHIAHDLRTPLTRLRNRLEGLRQQPDGTAQGAALDGAIAETDQLLQSFGALLRLARIEAQAPAKDDPLLDLSALVADAMELYTPSAGERGIRLVSDLRPAWVHGDRDQLFQASVNLLDNAVKYAPAGSVVGVSSHATTEGVVLQVDDRGPGIPEGDRERVFDRFQRLEGHRGSPGSGLGLSLVRAIVQRHGGRVVLLDHEPGLRVRVILPSAASAAAQSEVS</sequence>
<dbReference type="CDD" id="cd00082">
    <property type="entry name" value="HisKA"/>
    <property type="match status" value="1"/>
</dbReference>
<evidence type="ECO:0000256" key="2">
    <source>
        <dbReference type="ARBA" id="ARBA00004370"/>
    </source>
</evidence>
<evidence type="ECO:0000256" key="10">
    <source>
        <dbReference type="ARBA" id="ARBA00023136"/>
    </source>
</evidence>
<keyword evidence="4" id="KW-0597">Phosphoprotein</keyword>
<comment type="caution">
    <text evidence="14">The sequence shown here is derived from an EMBL/GenBank/DDBJ whole genome shotgun (WGS) entry which is preliminary data.</text>
</comment>
<name>A0ABU1VTJ9_9GAMM</name>
<organism evidence="14 15">
    <name type="scientific">Agrilutibacter niabensis</name>
    <dbReference type="NCBI Taxonomy" id="380628"/>
    <lineage>
        <taxon>Bacteria</taxon>
        <taxon>Pseudomonadati</taxon>
        <taxon>Pseudomonadota</taxon>
        <taxon>Gammaproteobacteria</taxon>
        <taxon>Lysobacterales</taxon>
        <taxon>Lysobacteraceae</taxon>
        <taxon>Agrilutibacter</taxon>
    </lineage>
</organism>
<dbReference type="InterPro" id="IPR004358">
    <property type="entry name" value="Sig_transdc_His_kin-like_C"/>
</dbReference>
<evidence type="ECO:0000256" key="8">
    <source>
        <dbReference type="ARBA" id="ARBA00022989"/>
    </source>
</evidence>
<keyword evidence="7 14" id="KW-0418">Kinase</keyword>
<evidence type="ECO:0000259" key="13">
    <source>
        <dbReference type="PROSITE" id="PS50885"/>
    </source>
</evidence>
<dbReference type="SUPFAM" id="SSF55874">
    <property type="entry name" value="ATPase domain of HSP90 chaperone/DNA topoisomerase II/histidine kinase"/>
    <property type="match status" value="1"/>
</dbReference>
<evidence type="ECO:0000313" key="14">
    <source>
        <dbReference type="EMBL" id="MDR7100794.1"/>
    </source>
</evidence>
<keyword evidence="15" id="KW-1185">Reference proteome</keyword>
<evidence type="ECO:0000313" key="15">
    <source>
        <dbReference type="Proteomes" id="UP001267878"/>
    </source>
</evidence>
<dbReference type="SUPFAM" id="SSF47384">
    <property type="entry name" value="Homodimeric domain of signal transducing histidine kinase"/>
    <property type="match status" value="1"/>
</dbReference>
<feature type="domain" description="Histidine kinase" evidence="12">
    <location>
        <begin position="246"/>
        <end position="457"/>
    </location>
</feature>
<dbReference type="InterPro" id="IPR036097">
    <property type="entry name" value="HisK_dim/P_sf"/>
</dbReference>